<reference evidence="1 2" key="1">
    <citation type="submission" date="2019-03" db="EMBL/GenBank/DDBJ databases">
        <title>Draft genome sequences of novel Actinobacteria.</title>
        <authorList>
            <person name="Sahin N."/>
            <person name="Ay H."/>
            <person name="Saygin H."/>
        </authorList>
    </citation>
    <scope>NUCLEOTIDE SEQUENCE [LARGE SCALE GENOMIC DNA]</scope>
    <source>
        <strain evidence="1 2">H3C3</strain>
    </source>
</reference>
<dbReference type="Proteomes" id="UP000294513">
    <property type="component" value="Unassembled WGS sequence"/>
</dbReference>
<evidence type="ECO:0000313" key="1">
    <source>
        <dbReference type="EMBL" id="TDD88356.1"/>
    </source>
</evidence>
<dbReference type="AlphaFoldDB" id="A0A4R5BS17"/>
<accession>A0A4R5BS17</accession>
<proteinExistence type="predicted"/>
<name>A0A4R5BS17_9ACTN</name>
<keyword evidence="2" id="KW-1185">Reference proteome</keyword>
<dbReference type="RefSeq" id="WP_131893603.1">
    <property type="nucleotide sequence ID" value="NZ_SMKU01000065.1"/>
</dbReference>
<protein>
    <submittedName>
        <fullName evidence="1">Uncharacterized protein</fullName>
    </submittedName>
</protein>
<organism evidence="1 2">
    <name type="scientific">Actinomadura rubrisoli</name>
    <dbReference type="NCBI Taxonomy" id="2530368"/>
    <lineage>
        <taxon>Bacteria</taxon>
        <taxon>Bacillati</taxon>
        <taxon>Actinomycetota</taxon>
        <taxon>Actinomycetes</taxon>
        <taxon>Streptosporangiales</taxon>
        <taxon>Thermomonosporaceae</taxon>
        <taxon>Actinomadura</taxon>
    </lineage>
</organism>
<dbReference type="EMBL" id="SMKU01000065">
    <property type="protein sequence ID" value="TDD88356.1"/>
    <property type="molecule type" value="Genomic_DNA"/>
</dbReference>
<comment type="caution">
    <text evidence="1">The sequence shown here is derived from an EMBL/GenBank/DDBJ whole genome shotgun (WGS) entry which is preliminary data.</text>
</comment>
<sequence>MIGWMFTQSCQVEPFTGEGAHGALYGPPVMVRCRVQEADTYQRGRDGSADRHEVDPATTVYLPFNTDCPARSRVTLPSGAAGTAMEVHRHAVPARLRHLRVRVQ</sequence>
<gene>
    <name evidence="1" type="ORF">E1298_15210</name>
</gene>
<evidence type="ECO:0000313" key="2">
    <source>
        <dbReference type="Proteomes" id="UP000294513"/>
    </source>
</evidence>
<dbReference type="OrthoDB" id="5082334at2"/>